<sequence>MLVTPALPALFAFRVDVGDRRGIRVPEIDDRQALQRVVAVINNKGGVGKTTLAANLGGLLAASGWRVLIVDLDPQGNLGLDLGYRGTPQDDDGRALFTSLVLGSEMSTVSVRDNLDVVIGGSMLEQAAAALSSGAASRQADSRLTVANALAPLAANYDIILLDCPPSSDIIQSAAVVASRYVLVPVKTDRASLEGLALTASRLSEVIDLNPQIDLLGIVLFATGTSAMKVRNDFVSQIVSVLVSDDAGPDEVKDAHERVFASFVRHAEATANSARDKGLLVHELDAKVQRGPKWYERLRTGEPIERIGPASAKSVADDLQAVTKEFVERLTAMEQQSETEGATHGR</sequence>
<evidence type="ECO:0000313" key="3">
    <source>
        <dbReference type="Proteomes" id="UP000192775"/>
    </source>
</evidence>
<accession>A0A1X9LWJ7</accession>
<geneLocation type="plasmid" evidence="2">
    <name>unnamed1</name>
</geneLocation>
<reference evidence="2 3" key="1">
    <citation type="submission" date="2017-04" db="EMBL/GenBank/DDBJ databases">
        <authorList>
            <person name="Afonso C.L."/>
            <person name="Miller P.J."/>
            <person name="Scott M.A."/>
            <person name="Spackman E."/>
            <person name="Goraichik I."/>
            <person name="Dimitrov K.M."/>
            <person name="Suarez D.L."/>
            <person name="Swayne D.E."/>
        </authorList>
    </citation>
    <scope>NUCLEOTIDE SEQUENCE [LARGE SCALE GENOMIC DNA]</scope>
    <source>
        <strain evidence="3">XA(T)</strain>
        <plasmid evidence="3">Plasmid unnamed1</plasmid>
    </source>
</reference>
<dbReference type="AlphaFoldDB" id="A0A1X9LWJ7"/>
<dbReference type="SUPFAM" id="SSF52540">
    <property type="entry name" value="P-loop containing nucleoside triphosphate hydrolases"/>
    <property type="match status" value="1"/>
</dbReference>
<evidence type="ECO:0000313" key="2">
    <source>
        <dbReference type="EMBL" id="ARJ07669.1"/>
    </source>
</evidence>
<dbReference type="Proteomes" id="UP000192775">
    <property type="component" value="Plasmid unnamed1"/>
</dbReference>
<evidence type="ECO:0000259" key="1">
    <source>
        <dbReference type="Pfam" id="PF13614"/>
    </source>
</evidence>
<gene>
    <name evidence="2" type="ORF">B5808_20035</name>
</gene>
<keyword evidence="2" id="KW-0614">Plasmid</keyword>
<dbReference type="Gene3D" id="3.40.50.300">
    <property type="entry name" value="P-loop containing nucleotide triphosphate hydrolases"/>
    <property type="match status" value="1"/>
</dbReference>
<keyword evidence="3" id="KW-1185">Reference proteome</keyword>
<organism evidence="2 3">
    <name type="scientific">Cnuibacter physcomitrellae</name>
    <dbReference type="NCBI Taxonomy" id="1619308"/>
    <lineage>
        <taxon>Bacteria</taxon>
        <taxon>Bacillati</taxon>
        <taxon>Actinomycetota</taxon>
        <taxon>Actinomycetes</taxon>
        <taxon>Micrococcales</taxon>
        <taxon>Microbacteriaceae</taxon>
        <taxon>Cnuibacter</taxon>
    </lineage>
</organism>
<name>A0A1X9LWJ7_9MICO</name>
<dbReference type="InterPro" id="IPR050678">
    <property type="entry name" value="DNA_Partitioning_ATPase"/>
</dbReference>
<dbReference type="PANTHER" id="PTHR13696:SF99">
    <property type="entry name" value="COBYRINIC ACID AC-DIAMIDE SYNTHASE"/>
    <property type="match status" value="1"/>
</dbReference>
<protein>
    <recommendedName>
        <fullName evidence="1">AAA domain-containing protein</fullName>
    </recommendedName>
</protein>
<dbReference type="InterPro" id="IPR027417">
    <property type="entry name" value="P-loop_NTPase"/>
</dbReference>
<dbReference type="KEGG" id="cphy:B5808_20035"/>
<dbReference type="PANTHER" id="PTHR13696">
    <property type="entry name" value="P-LOOP CONTAINING NUCLEOSIDE TRIPHOSPHATE HYDROLASE"/>
    <property type="match status" value="1"/>
</dbReference>
<proteinExistence type="predicted"/>
<dbReference type="InterPro" id="IPR025669">
    <property type="entry name" value="AAA_dom"/>
</dbReference>
<dbReference type="EMBL" id="CP020716">
    <property type="protein sequence ID" value="ARJ07669.1"/>
    <property type="molecule type" value="Genomic_DNA"/>
</dbReference>
<feature type="domain" description="AAA" evidence="1">
    <location>
        <begin position="36"/>
        <end position="213"/>
    </location>
</feature>
<dbReference type="CDD" id="cd02042">
    <property type="entry name" value="ParAB_family"/>
    <property type="match status" value="1"/>
</dbReference>
<dbReference type="Pfam" id="PF13614">
    <property type="entry name" value="AAA_31"/>
    <property type="match status" value="1"/>
</dbReference>